<comment type="caution">
    <text evidence="4">The sequence shown here is derived from an EMBL/GenBank/DDBJ whole genome shotgun (WGS) entry which is preliminary data.</text>
</comment>
<dbReference type="Pfam" id="PF26334">
    <property type="entry name" value="Gtf3_N"/>
    <property type="match status" value="1"/>
</dbReference>
<dbReference type="GeneID" id="98308225"/>
<reference evidence="4 5" key="1">
    <citation type="journal article" date="2015" name="Genome Announc.">
        <title>Expanding the biotechnology potential of lactobacilli through comparative genomics of 213 strains and associated genera.</title>
        <authorList>
            <person name="Sun Z."/>
            <person name="Harris H.M."/>
            <person name="McCann A."/>
            <person name="Guo C."/>
            <person name="Argimon S."/>
            <person name="Zhang W."/>
            <person name="Yang X."/>
            <person name="Jeffery I.B."/>
            <person name="Cooney J.C."/>
            <person name="Kagawa T.F."/>
            <person name="Liu W."/>
            <person name="Song Y."/>
            <person name="Salvetti E."/>
            <person name="Wrobel A."/>
            <person name="Rasinkangas P."/>
            <person name="Parkhill J."/>
            <person name="Rea M.C."/>
            <person name="O'Sullivan O."/>
            <person name="Ritari J."/>
            <person name="Douillard F.P."/>
            <person name="Paul Ross R."/>
            <person name="Yang R."/>
            <person name="Briner A.E."/>
            <person name="Felis G.E."/>
            <person name="de Vos W.M."/>
            <person name="Barrangou R."/>
            <person name="Klaenhammer T.R."/>
            <person name="Caufield P.W."/>
            <person name="Cui Y."/>
            <person name="Zhang H."/>
            <person name="O'Toole P.W."/>
        </authorList>
    </citation>
    <scope>NUCLEOTIDE SEQUENCE [LARGE SCALE GENOMIC DNA]</scope>
    <source>
        <strain evidence="4 5">DSM 16230</strain>
    </source>
</reference>
<evidence type="ECO:0000259" key="3">
    <source>
        <dbReference type="Pfam" id="PF26337"/>
    </source>
</evidence>
<dbReference type="EMBL" id="AZFQ01000039">
    <property type="protein sequence ID" value="KRL98500.1"/>
    <property type="molecule type" value="Genomic_DNA"/>
</dbReference>
<dbReference type="Gene3D" id="3.40.50.2000">
    <property type="entry name" value="Glycogen Phosphorylase B"/>
    <property type="match status" value="2"/>
</dbReference>
<accession>A0A0R1V090</accession>
<dbReference type="STRING" id="1423801.FD50_GL000816"/>
<dbReference type="PATRIC" id="fig|1423801.4.peg.830"/>
<evidence type="ECO:0000313" key="5">
    <source>
        <dbReference type="Proteomes" id="UP000051166"/>
    </source>
</evidence>
<dbReference type="RefSeq" id="WP_054755683.1">
    <property type="nucleotide sequence ID" value="NZ_AZFQ01000039.1"/>
</dbReference>
<keyword evidence="5" id="KW-1185">Reference proteome</keyword>
<keyword evidence="1 4" id="KW-0808">Transferase</keyword>
<dbReference type="Pfam" id="PF26337">
    <property type="entry name" value="Gtf3_C"/>
    <property type="match status" value="1"/>
</dbReference>
<name>A0A0R1V090_9LACO</name>
<dbReference type="InterPro" id="IPR058592">
    <property type="entry name" value="Gtf3_C"/>
</dbReference>
<sequence>MDNYVISIYDNKKNDAGPKAKQDIDKFLTEKDFKIIKLKFDLNGSLVSKMKKIKYALWDIPRAFKNRRMDTIVLQYPLYSLVLMKQLIKNARKYSNAKLLFVIHDVESLRLFKNNAAYVAAEIELLNVADGLIVHNDKMLAWLKQHGVTTQMVSLQIFDYDNTQELQRSETFKKDVCFAGNLKKAKFLEKMTTQNEVDIYGPNPAKTYSNGLVYKGIYSPEELPKHLTQNFGLVWDGTALSACNGVYGEYMKFNNPHKASLYLSSGIPVIIWKQAALADFIEANGVGIALESLADLDHVLASISASEYKEMRQNAIKVGQKMRTGHFTKTAFSKFHF</sequence>
<proteinExistence type="predicted"/>
<dbReference type="Proteomes" id="UP000051166">
    <property type="component" value="Unassembled WGS sequence"/>
</dbReference>
<feature type="domain" description="Glucosyltransferase 3-like C-terminal" evidence="3">
    <location>
        <begin position="176"/>
        <end position="334"/>
    </location>
</feature>
<feature type="domain" description="Glucosyltransferase 3-like N-terminal" evidence="2">
    <location>
        <begin position="3"/>
        <end position="157"/>
    </location>
</feature>
<organism evidence="4 5">
    <name type="scientific">Liquorilactobacillus satsumensis DSM 16230 = JCM 12392</name>
    <dbReference type="NCBI Taxonomy" id="1423801"/>
    <lineage>
        <taxon>Bacteria</taxon>
        <taxon>Bacillati</taxon>
        <taxon>Bacillota</taxon>
        <taxon>Bacilli</taxon>
        <taxon>Lactobacillales</taxon>
        <taxon>Lactobacillaceae</taxon>
        <taxon>Liquorilactobacillus</taxon>
    </lineage>
</organism>
<dbReference type="OrthoDB" id="9790931at2"/>
<dbReference type="InterPro" id="IPR058591">
    <property type="entry name" value="Gtf3_N"/>
</dbReference>
<evidence type="ECO:0000259" key="2">
    <source>
        <dbReference type="Pfam" id="PF26334"/>
    </source>
</evidence>
<dbReference type="AlphaFoldDB" id="A0A0R1V090"/>
<dbReference type="PIRSF" id="PIRSF007023">
    <property type="entry name" value="UDP-Galf_transf"/>
    <property type="match status" value="1"/>
</dbReference>
<gene>
    <name evidence="4" type="ORF">FD50_GL000816</name>
</gene>
<evidence type="ECO:0000256" key="1">
    <source>
        <dbReference type="ARBA" id="ARBA00022679"/>
    </source>
</evidence>
<protein>
    <submittedName>
        <fullName evidence="4">Galactofuranosyltransferase</fullName>
    </submittedName>
</protein>
<evidence type="ECO:0000313" key="4">
    <source>
        <dbReference type="EMBL" id="KRL98500.1"/>
    </source>
</evidence>
<dbReference type="GO" id="GO:0016740">
    <property type="term" value="F:transferase activity"/>
    <property type="evidence" value="ECO:0007669"/>
    <property type="project" value="UniProtKB-KW"/>
</dbReference>